<feature type="region of interest" description="Disordered" evidence="1">
    <location>
        <begin position="41"/>
        <end position="73"/>
    </location>
</feature>
<dbReference type="Proteomes" id="UP000219281">
    <property type="component" value="Unassembled WGS sequence"/>
</dbReference>
<feature type="chain" id="PRO_5012696241" description="Outer membrane protein beta-barrel domain-containing protein" evidence="2">
    <location>
        <begin position="22"/>
        <end position="214"/>
    </location>
</feature>
<keyword evidence="2" id="KW-0732">Signal</keyword>
<keyword evidence="4" id="KW-1185">Reference proteome</keyword>
<dbReference type="AlphaFoldDB" id="A0A285ZX76"/>
<evidence type="ECO:0000313" key="3">
    <source>
        <dbReference type="EMBL" id="SOD14245.1"/>
    </source>
</evidence>
<protein>
    <recommendedName>
        <fullName evidence="5">Outer membrane protein beta-barrel domain-containing protein</fullName>
    </recommendedName>
</protein>
<proteinExistence type="predicted"/>
<sequence length="214" mass="22798">MKILFIICLSALSITATFAQAQTKKSTGKTTTTKKTTPIKTVTTSKTTSKPVESSEKTAVKSRSKVTQQSKSNTGGLASYKAALGLKFIYGVSATGKVFLKDKHALEGIVRYNGAGGLGSNIAFTALYQYHNNIKDVDGLRWYIGGGGYVNHFSWKDNDIAGVTTFGASGVIGLEYKIKSLPLAISADWVPGYVISKNIGFSAENGGIGIKYTF</sequence>
<reference evidence="4" key="1">
    <citation type="submission" date="2017-09" db="EMBL/GenBank/DDBJ databases">
        <authorList>
            <person name="Varghese N."/>
            <person name="Submissions S."/>
        </authorList>
    </citation>
    <scope>NUCLEOTIDE SEQUENCE [LARGE SCALE GENOMIC DNA]</scope>
    <source>
        <strain evidence="4">CGMCC 1.12803</strain>
    </source>
</reference>
<evidence type="ECO:0008006" key="5">
    <source>
        <dbReference type="Google" id="ProtNLM"/>
    </source>
</evidence>
<dbReference type="RefSeq" id="WP_097130435.1">
    <property type="nucleotide sequence ID" value="NZ_OCMT01000002.1"/>
</dbReference>
<feature type="compositionally biased region" description="Low complexity" evidence="1">
    <location>
        <begin position="41"/>
        <end position="52"/>
    </location>
</feature>
<organism evidence="3 4">
    <name type="scientific">Pedobacter xixiisoli</name>
    <dbReference type="NCBI Taxonomy" id="1476464"/>
    <lineage>
        <taxon>Bacteria</taxon>
        <taxon>Pseudomonadati</taxon>
        <taxon>Bacteroidota</taxon>
        <taxon>Sphingobacteriia</taxon>
        <taxon>Sphingobacteriales</taxon>
        <taxon>Sphingobacteriaceae</taxon>
        <taxon>Pedobacter</taxon>
    </lineage>
</organism>
<evidence type="ECO:0000313" key="4">
    <source>
        <dbReference type="Proteomes" id="UP000219281"/>
    </source>
</evidence>
<evidence type="ECO:0000256" key="1">
    <source>
        <dbReference type="SAM" id="MobiDB-lite"/>
    </source>
</evidence>
<feature type="signal peptide" evidence="2">
    <location>
        <begin position="1"/>
        <end position="21"/>
    </location>
</feature>
<dbReference type="EMBL" id="OCMT01000002">
    <property type="protein sequence ID" value="SOD14245.1"/>
    <property type="molecule type" value="Genomic_DNA"/>
</dbReference>
<accession>A0A285ZX76</accession>
<gene>
    <name evidence="3" type="ORF">SAMN06297358_1477</name>
</gene>
<evidence type="ECO:0000256" key="2">
    <source>
        <dbReference type="SAM" id="SignalP"/>
    </source>
</evidence>
<dbReference type="OrthoDB" id="978645at2"/>
<name>A0A285ZX76_9SPHI</name>